<dbReference type="EMBL" id="KU726251">
    <property type="protein sequence ID" value="AMR59654.1"/>
    <property type="molecule type" value="Genomic_DNA"/>
</dbReference>
<sequence length="273" mass="30796">MFTVKRVIDGDRIITEHEKVRIGDRKSRVFREALKMLENERFDIVVGDEKLALNPGLKRVAPDVPDPNTMHLSDYCSWQQRLSTSQLYAHVYLRQLFPNLIIPDLETVEVFNCNAREFVSYVLDNKGNAILVLATNLCEPEAMDSICGELVGFGTPLEKLGWYKPSPDSDMAIIVYTQEELQQVELEPGPSIEFTDVQEQSQWVNGECVVTVLKGARPGDRSVDELIGAMCIEEESGYDPDNQISAGALYELFYKGDEVYVVNSHGKTTDVLR</sequence>
<reference evidence="1 2" key="1">
    <citation type="submission" date="2016-02" db="EMBL/GenBank/DDBJ databases">
        <title>Complete genome sequence of a polyvalent bacteriophage, SEGD1, simultaneously inhibiting both Salmonella enterica and Escherichia coli O157:H7.</title>
        <authorList>
            <person name="Fan J."/>
            <person name="Ma J."/>
        </authorList>
    </citation>
    <scope>NUCLEOTIDE SEQUENCE [LARGE SCALE GENOMIC DNA]</scope>
</reference>
<name>A0A142II66_9CAUD</name>
<gene>
    <name evidence="1" type="ORF">SEGD1_003</name>
</gene>
<proteinExistence type="predicted"/>
<organism evidence="1 2">
    <name type="scientific">Enterobacteria phage SEGD1</name>
    <dbReference type="NCBI Taxonomy" id="1805456"/>
    <lineage>
        <taxon>Viruses</taxon>
        <taxon>Duplodnaviria</taxon>
        <taxon>Heunggongvirae</taxon>
        <taxon>Uroviricota</taxon>
        <taxon>Caudoviricetes</taxon>
        <taxon>Chimalliviridae</taxon>
        <taxon>Seoulvirus</taxon>
        <taxon>Seoulvirus SPN3US</taxon>
    </lineage>
</organism>
<accession>A0A142II66</accession>
<dbReference type="Proteomes" id="UP000223976">
    <property type="component" value="Segment"/>
</dbReference>
<protein>
    <submittedName>
        <fullName evidence="1">Uncharacterized protein</fullName>
    </submittedName>
</protein>
<evidence type="ECO:0000313" key="2">
    <source>
        <dbReference type="Proteomes" id="UP000223976"/>
    </source>
</evidence>
<evidence type="ECO:0000313" key="1">
    <source>
        <dbReference type="EMBL" id="AMR59654.1"/>
    </source>
</evidence>